<reference evidence="4 5" key="1">
    <citation type="submission" date="2024-10" db="EMBL/GenBank/DDBJ databases">
        <title>The Natural Products Discovery Center: Release of the First 8490 Sequenced Strains for Exploring Actinobacteria Biosynthetic Diversity.</title>
        <authorList>
            <person name="Kalkreuter E."/>
            <person name="Kautsar S.A."/>
            <person name="Yang D."/>
            <person name="Bader C.D."/>
            <person name="Teijaro C.N."/>
            <person name="Fluegel L."/>
            <person name="Davis C.M."/>
            <person name="Simpson J.R."/>
            <person name="Lauterbach L."/>
            <person name="Steele A.D."/>
            <person name="Gui C."/>
            <person name="Meng S."/>
            <person name="Li G."/>
            <person name="Viehrig K."/>
            <person name="Ye F."/>
            <person name="Su P."/>
            <person name="Kiefer A.F."/>
            <person name="Nichols A."/>
            <person name="Cepeda A.J."/>
            <person name="Yan W."/>
            <person name="Fan B."/>
            <person name="Jiang Y."/>
            <person name="Adhikari A."/>
            <person name="Zheng C.-J."/>
            <person name="Schuster L."/>
            <person name="Cowan T.M."/>
            <person name="Smanski M.J."/>
            <person name="Chevrette M.G."/>
            <person name="De Carvalho L.P.S."/>
            <person name="Shen B."/>
        </authorList>
    </citation>
    <scope>NUCLEOTIDE SEQUENCE [LARGE SCALE GENOMIC DNA]</scope>
    <source>
        <strain evidence="4 5">NPDC053346</strain>
    </source>
</reference>
<keyword evidence="5" id="KW-1185">Reference proteome</keyword>
<dbReference type="Gene3D" id="1.25.40.10">
    <property type="entry name" value="Tetratricopeptide repeat domain"/>
    <property type="match status" value="1"/>
</dbReference>
<feature type="repeat" description="TPR" evidence="3">
    <location>
        <begin position="210"/>
        <end position="243"/>
    </location>
</feature>
<dbReference type="SMART" id="SM00028">
    <property type="entry name" value="TPR"/>
    <property type="match status" value="2"/>
</dbReference>
<evidence type="ECO:0000256" key="1">
    <source>
        <dbReference type="ARBA" id="ARBA00022737"/>
    </source>
</evidence>
<organism evidence="4 5">
    <name type="scientific">Streptomyces bikiniensis</name>
    <dbReference type="NCBI Taxonomy" id="1896"/>
    <lineage>
        <taxon>Bacteria</taxon>
        <taxon>Bacillati</taxon>
        <taxon>Actinomycetota</taxon>
        <taxon>Actinomycetes</taxon>
        <taxon>Kitasatosporales</taxon>
        <taxon>Streptomycetaceae</taxon>
        <taxon>Streptomyces</taxon>
    </lineage>
</organism>
<keyword evidence="1" id="KW-0677">Repeat</keyword>
<evidence type="ECO:0000256" key="3">
    <source>
        <dbReference type="PROSITE-ProRule" id="PRU00339"/>
    </source>
</evidence>
<dbReference type="PANTHER" id="PTHR44943:SF8">
    <property type="entry name" value="TPR REPEAT-CONTAINING PROTEIN MJ0263"/>
    <property type="match status" value="1"/>
</dbReference>
<comment type="caution">
    <text evidence="4">The sequence shown here is derived from an EMBL/GenBank/DDBJ whole genome shotgun (WGS) entry which is preliminary data.</text>
</comment>
<proteinExistence type="predicted"/>
<dbReference type="InterPro" id="IPR019734">
    <property type="entry name" value="TPR_rpt"/>
</dbReference>
<sequence>MNQVTLAKALRRLHRLSGEPSTREIARRTHGALSHTTVGQTLRGDQIPSWRSVELIVNALGGDSEEFRGMWVAARDEQDGRSKSVVEVRKNTSNFARPSGEFTPNSLAALNKGRLIAQSQGKEAAISFLEQWQNGRTLSASVVQELARLVGRDEIAAGRYKNLIESAISDDYPDSPEAAMWLSFKCDERKDRERSLFFMMAALRMDPNNAHILYSIGIHYDDEHDLERASFFLRRALEIKPDPNYLYGIVNALCMLGLAREAAQICQNVYRRTRNSDAVDGWVKSLMAAGAVDDAVRVLKDHSESVPSDRWFTLLELGNILCQAGRTGEARSFYKEALSEDASEYVTNQALAGLAYIDLTEGRHEEADISLSALLKN</sequence>
<gene>
    <name evidence="4" type="ORF">ACIGW0_28490</name>
</gene>
<dbReference type="InterPro" id="IPR051685">
    <property type="entry name" value="Ycf3/AcsC/BcsC/TPR_MFPF"/>
</dbReference>
<dbReference type="SUPFAM" id="SSF48452">
    <property type="entry name" value="TPR-like"/>
    <property type="match status" value="1"/>
</dbReference>
<dbReference type="PROSITE" id="PS50005">
    <property type="entry name" value="TPR"/>
    <property type="match status" value="1"/>
</dbReference>
<evidence type="ECO:0000313" key="5">
    <source>
        <dbReference type="Proteomes" id="UP001614391"/>
    </source>
</evidence>
<evidence type="ECO:0000256" key="2">
    <source>
        <dbReference type="ARBA" id="ARBA00022803"/>
    </source>
</evidence>
<dbReference type="Pfam" id="PF13181">
    <property type="entry name" value="TPR_8"/>
    <property type="match status" value="1"/>
</dbReference>
<keyword evidence="2 3" id="KW-0802">TPR repeat</keyword>
<dbReference type="RefSeq" id="WP_399620372.1">
    <property type="nucleotide sequence ID" value="NZ_JBITYT010000016.1"/>
</dbReference>
<dbReference type="Proteomes" id="UP001614391">
    <property type="component" value="Unassembled WGS sequence"/>
</dbReference>
<accession>A0ABW8D096</accession>
<dbReference type="InterPro" id="IPR011990">
    <property type="entry name" value="TPR-like_helical_dom_sf"/>
</dbReference>
<dbReference type="EMBL" id="JBITYT010000016">
    <property type="protein sequence ID" value="MFI9123282.1"/>
    <property type="molecule type" value="Genomic_DNA"/>
</dbReference>
<evidence type="ECO:0000313" key="4">
    <source>
        <dbReference type="EMBL" id="MFI9123282.1"/>
    </source>
</evidence>
<protein>
    <submittedName>
        <fullName evidence="4">Tetratricopeptide repeat protein</fullName>
    </submittedName>
</protein>
<name>A0ABW8D096_STRBI</name>
<dbReference type="PANTHER" id="PTHR44943">
    <property type="entry name" value="CELLULOSE SYNTHASE OPERON PROTEIN C"/>
    <property type="match status" value="1"/>
</dbReference>